<keyword evidence="2" id="KW-0732">Signal</keyword>
<evidence type="ECO:0000256" key="2">
    <source>
        <dbReference type="SAM" id="SignalP"/>
    </source>
</evidence>
<reference evidence="3 4" key="1">
    <citation type="journal article" date="2019" name="Nat. Microbiol.">
        <title>Mediterranean grassland soil C-N compound turnover is dependent on rainfall and depth, and is mediated by genomically divergent microorganisms.</title>
        <authorList>
            <person name="Diamond S."/>
            <person name="Andeer P.F."/>
            <person name="Li Z."/>
            <person name="Crits-Christoph A."/>
            <person name="Burstein D."/>
            <person name="Anantharaman K."/>
            <person name="Lane K.R."/>
            <person name="Thomas B.C."/>
            <person name="Pan C."/>
            <person name="Northen T.R."/>
            <person name="Banfield J.F."/>
        </authorList>
    </citation>
    <scope>NUCLEOTIDE SEQUENCE [LARGE SCALE GENOMIC DNA]</scope>
    <source>
        <strain evidence="3">WS_4</strain>
    </source>
</reference>
<protein>
    <recommendedName>
        <fullName evidence="5">FlgD Ig-like domain-containing protein</fullName>
    </recommendedName>
</protein>
<comment type="caution">
    <text evidence="3">The sequence shown here is derived from an EMBL/GenBank/DDBJ whole genome shotgun (WGS) entry which is preliminary data.</text>
</comment>
<evidence type="ECO:0008006" key="5">
    <source>
        <dbReference type="Google" id="ProtNLM"/>
    </source>
</evidence>
<sequence>MGRGALFAALALMTGPSLAIAAKAAPAGKATPVAKATSDTTAVRDVKATPDKKATPVAKAAPDTKAAPSTSDSSMTIRAGQSGTEFRSMTVEGEDRVHIDFGRPDLKLDLDPEDVPGLTRGTAVDVLDRTVPDLASPLIALSAEGQSPYVARPWLQQFATGAVARFRPAVKGVVQWKLLVANSRGETVATFDGKGDPPKEITWDGRTKTGAPVTPGLTYSYVFEAHDRAGNKRNFVGQGFTVSAYRLDTPAGPVLVLSGRDLSSADAGAAGYGPSMKYGSKEASPMFLEVASWLNQSPKVREPVRVAVTARTLDQASMLANRAVSALSGRVIGDPGRIQAVTEVAADAPEGGTLRIGMVK</sequence>
<feature type="signal peptide" evidence="2">
    <location>
        <begin position="1"/>
        <end position="21"/>
    </location>
</feature>
<accession>A0A538SVE0</accession>
<proteinExistence type="predicted"/>
<evidence type="ECO:0000256" key="1">
    <source>
        <dbReference type="SAM" id="MobiDB-lite"/>
    </source>
</evidence>
<dbReference type="Gene3D" id="2.60.40.4070">
    <property type="match status" value="1"/>
</dbReference>
<feature type="region of interest" description="Disordered" evidence="1">
    <location>
        <begin position="26"/>
        <end position="83"/>
    </location>
</feature>
<organism evidence="3 4">
    <name type="scientific">Eiseniibacteriota bacterium</name>
    <dbReference type="NCBI Taxonomy" id="2212470"/>
    <lineage>
        <taxon>Bacteria</taxon>
        <taxon>Candidatus Eiseniibacteriota</taxon>
    </lineage>
</organism>
<feature type="compositionally biased region" description="Low complexity" evidence="1">
    <location>
        <begin position="26"/>
        <end position="36"/>
    </location>
</feature>
<name>A0A538SVE0_UNCEI</name>
<feature type="compositionally biased region" description="Basic and acidic residues" evidence="1">
    <location>
        <begin position="42"/>
        <end position="54"/>
    </location>
</feature>
<gene>
    <name evidence="3" type="ORF">E6K74_03520</name>
</gene>
<dbReference type="EMBL" id="VBOU01000031">
    <property type="protein sequence ID" value="TMQ55352.1"/>
    <property type="molecule type" value="Genomic_DNA"/>
</dbReference>
<evidence type="ECO:0000313" key="3">
    <source>
        <dbReference type="EMBL" id="TMQ55352.1"/>
    </source>
</evidence>
<dbReference type="AlphaFoldDB" id="A0A538SVE0"/>
<feature type="compositionally biased region" description="Polar residues" evidence="1">
    <location>
        <begin position="67"/>
        <end position="83"/>
    </location>
</feature>
<feature type="chain" id="PRO_5021699135" description="FlgD Ig-like domain-containing protein" evidence="2">
    <location>
        <begin position="22"/>
        <end position="360"/>
    </location>
</feature>
<dbReference type="Proteomes" id="UP000319829">
    <property type="component" value="Unassembled WGS sequence"/>
</dbReference>
<evidence type="ECO:0000313" key="4">
    <source>
        <dbReference type="Proteomes" id="UP000319829"/>
    </source>
</evidence>